<dbReference type="InterPro" id="IPR001461">
    <property type="entry name" value="Aspartic_peptidase_A1"/>
</dbReference>
<reference evidence="5 6" key="1">
    <citation type="submission" date="2019-11" db="EMBL/GenBank/DDBJ databases">
        <title>Whole genome sequence of Oryza granulata.</title>
        <authorList>
            <person name="Li W."/>
        </authorList>
    </citation>
    <scope>NUCLEOTIDE SEQUENCE [LARGE SCALE GENOMIC DNA]</scope>
    <source>
        <strain evidence="6">cv. Menghai</strain>
        <tissue evidence="5">Leaf</tissue>
    </source>
</reference>
<proteinExistence type="inferred from homology"/>
<dbReference type="Pfam" id="PF14541">
    <property type="entry name" value="TAXi_C"/>
    <property type="match status" value="1"/>
</dbReference>
<evidence type="ECO:0000313" key="6">
    <source>
        <dbReference type="Proteomes" id="UP000479710"/>
    </source>
</evidence>
<dbReference type="PANTHER" id="PTHR13683:SF716">
    <property type="entry name" value="OS06G0119600 PROTEIN"/>
    <property type="match status" value="1"/>
</dbReference>
<name>A0A6G1CQM9_9ORYZ</name>
<accession>A0A6G1CQM9</accession>
<feature type="domain" description="Peptidase A1" evidence="4">
    <location>
        <begin position="153"/>
        <end position="489"/>
    </location>
</feature>
<protein>
    <recommendedName>
        <fullName evidence="4">Peptidase A1 domain-containing protein</fullName>
    </recommendedName>
</protein>
<evidence type="ECO:0000256" key="3">
    <source>
        <dbReference type="SAM" id="SignalP"/>
    </source>
</evidence>
<dbReference type="Pfam" id="PF14543">
    <property type="entry name" value="TAXi_N"/>
    <property type="match status" value="1"/>
</dbReference>
<dbReference type="InterPro" id="IPR001969">
    <property type="entry name" value="Aspartic_peptidase_AS"/>
</dbReference>
<feature type="chain" id="PRO_5026107022" description="Peptidase A1 domain-containing protein" evidence="3">
    <location>
        <begin position="22"/>
        <end position="493"/>
    </location>
</feature>
<dbReference type="GO" id="GO:0004190">
    <property type="term" value="F:aspartic-type endopeptidase activity"/>
    <property type="evidence" value="ECO:0007669"/>
    <property type="project" value="InterPro"/>
</dbReference>
<dbReference type="EMBL" id="SPHZ02000008">
    <property type="protein sequence ID" value="KAF0902426.1"/>
    <property type="molecule type" value="Genomic_DNA"/>
</dbReference>
<feature type="active site" evidence="2">
    <location>
        <position position="377"/>
    </location>
</feature>
<dbReference type="FunFam" id="2.40.70.10:FF:000186">
    <property type="entry name" value="Os06g0119600 protein"/>
    <property type="match status" value="1"/>
</dbReference>
<sequence length="493" mass="51671">MTPFGLLVLLVLCSSILVAHGGEAEAGSYMVIATNSMKPKASCSGHKVAPSNVPSPNSTWAPLHNLYGPCSPALSAKTTTGNSSAEVASMADMLDADQRRADYIQRRLTGATDGKQPMAMDHQDTQWLQSGQFATKGGVGGVRHLTRLSTTATTDAAPDGTSAVTQTVIIDSGSDVTWVQCNPCPLPLCHLQRDPLFDPASSTTYAAVPCNSAACAQLGPYRRGCSANAQCQFGINYSDGSTATGTYSFDDLTLGPYDVIRGFRFGCAHADRGSAFDYEVAGTLALGGGSQSLVQQTATRYGRVFSYCLPPTASSLGFLTLGVPPGRAPLIPSFVSTPLLSSSLAPTFYRVLLRAIIVAGRPLAVPPTVFSASSVIDSSTIISRLPPTAYQALRAAFRSAMTMYRPAPPVSILDTCYDFTGVRSITLPSIALVFDGGATVNLDVAGILLGSCLAFAPTASDRMPGFIGNVQQKTLEVVYDIPGKAMRFRSAAC</sequence>
<dbReference type="InterPro" id="IPR033873">
    <property type="entry name" value="CND41-like"/>
</dbReference>
<dbReference type="InterPro" id="IPR033121">
    <property type="entry name" value="PEPTIDASE_A1"/>
</dbReference>
<dbReference type="InterPro" id="IPR032799">
    <property type="entry name" value="TAXi_C"/>
</dbReference>
<dbReference type="PROSITE" id="PS51767">
    <property type="entry name" value="PEPTIDASE_A1"/>
    <property type="match status" value="1"/>
</dbReference>
<comment type="similarity">
    <text evidence="1">Belongs to the peptidase A1 family.</text>
</comment>
<organism evidence="5 6">
    <name type="scientific">Oryza meyeriana var. granulata</name>
    <dbReference type="NCBI Taxonomy" id="110450"/>
    <lineage>
        <taxon>Eukaryota</taxon>
        <taxon>Viridiplantae</taxon>
        <taxon>Streptophyta</taxon>
        <taxon>Embryophyta</taxon>
        <taxon>Tracheophyta</taxon>
        <taxon>Spermatophyta</taxon>
        <taxon>Magnoliopsida</taxon>
        <taxon>Liliopsida</taxon>
        <taxon>Poales</taxon>
        <taxon>Poaceae</taxon>
        <taxon>BOP clade</taxon>
        <taxon>Oryzoideae</taxon>
        <taxon>Oryzeae</taxon>
        <taxon>Oryzinae</taxon>
        <taxon>Oryza</taxon>
        <taxon>Oryza meyeriana</taxon>
    </lineage>
</organism>
<evidence type="ECO:0000256" key="2">
    <source>
        <dbReference type="PIRSR" id="PIRSR601461-1"/>
    </source>
</evidence>
<dbReference type="AlphaFoldDB" id="A0A6G1CQM9"/>
<gene>
    <name evidence="5" type="ORF">E2562_016261</name>
</gene>
<dbReference type="PROSITE" id="PS00141">
    <property type="entry name" value="ASP_PROTEASE"/>
    <property type="match status" value="1"/>
</dbReference>
<keyword evidence="3" id="KW-0732">Signal</keyword>
<dbReference type="PANTHER" id="PTHR13683">
    <property type="entry name" value="ASPARTYL PROTEASES"/>
    <property type="match status" value="1"/>
</dbReference>
<dbReference type="SUPFAM" id="SSF50630">
    <property type="entry name" value="Acid proteases"/>
    <property type="match status" value="1"/>
</dbReference>
<comment type="caution">
    <text evidence="5">The sequence shown here is derived from an EMBL/GenBank/DDBJ whole genome shotgun (WGS) entry which is preliminary data.</text>
</comment>
<dbReference type="Gene3D" id="2.40.70.10">
    <property type="entry name" value="Acid Proteases"/>
    <property type="match status" value="2"/>
</dbReference>
<dbReference type="Proteomes" id="UP000479710">
    <property type="component" value="Unassembled WGS sequence"/>
</dbReference>
<evidence type="ECO:0000313" key="5">
    <source>
        <dbReference type="EMBL" id="KAF0902426.1"/>
    </source>
</evidence>
<evidence type="ECO:0000259" key="4">
    <source>
        <dbReference type="PROSITE" id="PS51767"/>
    </source>
</evidence>
<evidence type="ECO:0000256" key="1">
    <source>
        <dbReference type="ARBA" id="ARBA00007447"/>
    </source>
</evidence>
<feature type="active site" evidence="2">
    <location>
        <position position="171"/>
    </location>
</feature>
<dbReference type="InterPro" id="IPR021109">
    <property type="entry name" value="Peptidase_aspartic_dom_sf"/>
</dbReference>
<dbReference type="CDD" id="cd05472">
    <property type="entry name" value="cnd41_like"/>
    <property type="match status" value="1"/>
</dbReference>
<feature type="signal peptide" evidence="3">
    <location>
        <begin position="1"/>
        <end position="21"/>
    </location>
</feature>
<dbReference type="InterPro" id="IPR032861">
    <property type="entry name" value="TAXi_N"/>
</dbReference>
<dbReference type="FunFam" id="2.40.70.10:FF:000013">
    <property type="entry name" value="Aspartyl protease AED1"/>
    <property type="match status" value="1"/>
</dbReference>
<keyword evidence="6" id="KW-1185">Reference proteome</keyword>
<dbReference type="GO" id="GO:0006508">
    <property type="term" value="P:proteolysis"/>
    <property type="evidence" value="ECO:0007669"/>
    <property type="project" value="InterPro"/>
</dbReference>
<dbReference type="OrthoDB" id="606366at2759"/>